<dbReference type="PIRSF" id="PIRSF006603">
    <property type="entry name" value="DinF"/>
    <property type="match status" value="1"/>
</dbReference>
<sequence length="435" mass="47646">MTENSYRLRLWTIAWPLILTNLTQPLLGIVDTALLGHLPDARYIGATALGGSLLALVFWGFGFLRMGTTSLVARAYGAGEIRLADHYTRLSLHLAAMIALALWLVAPWSLGPAIGLMGSSAEVAESARSYSLIRLAAAPATLCNYVLLGWFIARQDSRRPLVVALTTQLLNLLLDILFILVLDLKSDGAALASAISEYLGLFLFAWFFIRKNPGFSLFIRENRSGYGELFQINRDLMVRTCCLLASFLFFTSQGAQQGDVVLAANAILIQWVHLVSYGLDGLAHATEALTGEAHGENKPHRQRQILHWASIDSLWVAGVFSALLWLGKDTIIALFTGIAPVQAAVHDYVVWVLILPPLSVAAYVLDGFAIGTGASRAMRNSMLVSCFLVFLPTWWLTLDYANHGLWLALTLFNVARGCSLGALTLPALRHQLRQN</sequence>
<dbReference type="HOGENOM" id="CLU_012893_16_0_6"/>
<evidence type="ECO:0000256" key="1">
    <source>
        <dbReference type="ARBA" id="ARBA00004429"/>
    </source>
</evidence>
<feature type="transmembrane region" description="Helical" evidence="8">
    <location>
        <begin position="381"/>
        <end position="398"/>
    </location>
</feature>
<dbReference type="Pfam" id="PF01554">
    <property type="entry name" value="MatE"/>
    <property type="match status" value="2"/>
</dbReference>
<dbReference type="KEGG" id="saga:M5M_12320"/>
<name>K4KKD7_SIMAS</name>
<dbReference type="STRING" id="1117647.M5M_12320"/>
<feature type="transmembrane region" description="Helical" evidence="8">
    <location>
        <begin position="44"/>
        <end position="64"/>
    </location>
</feature>
<dbReference type="NCBIfam" id="TIGR00797">
    <property type="entry name" value="matE"/>
    <property type="match status" value="1"/>
</dbReference>
<dbReference type="InterPro" id="IPR002528">
    <property type="entry name" value="MATE_fam"/>
</dbReference>
<dbReference type="GO" id="GO:0005886">
    <property type="term" value="C:plasma membrane"/>
    <property type="evidence" value="ECO:0007669"/>
    <property type="project" value="UniProtKB-SubCell"/>
</dbReference>
<keyword evidence="4" id="KW-1003">Cell membrane</keyword>
<dbReference type="PANTHER" id="PTHR42893:SF46">
    <property type="entry name" value="PROTEIN DETOXIFICATION 44, CHLOROPLASTIC"/>
    <property type="match status" value="1"/>
</dbReference>
<keyword evidence="6 8" id="KW-1133">Transmembrane helix</keyword>
<dbReference type="eggNOG" id="COG0534">
    <property type="taxonomic scope" value="Bacteria"/>
</dbReference>
<keyword evidence="5 8" id="KW-0812">Transmembrane</keyword>
<evidence type="ECO:0000256" key="2">
    <source>
        <dbReference type="ARBA" id="ARBA00010199"/>
    </source>
</evidence>
<comment type="similarity">
    <text evidence="2">Belongs to the multi antimicrobial extrusion (MATE) (TC 2.A.66.1) family.</text>
</comment>
<evidence type="ECO:0000313" key="9">
    <source>
        <dbReference type="EMBL" id="AFU99624.1"/>
    </source>
</evidence>
<dbReference type="CDD" id="cd13136">
    <property type="entry name" value="MATE_DinF_like"/>
    <property type="match status" value="1"/>
</dbReference>
<accession>K4KKD7</accession>
<feature type="transmembrane region" description="Helical" evidence="8">
    <location>
        <begin position="130"/>
        <end position="153"/>
    </location>
</feature>
<comment type="subcellular location">
    <subcellularLocation>
        <location evidence="1">Cell inner membrane</location>
        <topology evidence="1">Multi-pass membrane protein</topology>
    </subcellularLocation>
</comment>
<evidence type="ECO:0000313" key="10">
    <source>
        <dbReference type="Proteomes" id="UP000000466"/>
    </source>
</evidence>
<reference evidence="9 10" key="1">
    <citation type="journal article" date="2013" name="Genome Announc.">
        <title>Complete genome sequence of Simiduia agarivorans SA1(T), a marine bacterium able to degrade a variety of polysaccharides.</title>
        <authorList>
            <person name="Lin S.Y."/>
            <person name="Shieh W.Y."/>
            <person name="Chen J.S."/>
            <person name="Tang S.L."/>
        </authorList>
    </citation>
    <scope>NUCLEOTIDE SEQUENCE [LARGE SCALE GENOMIC DNA]</scope>
    <source>
        <strain evidence="10">DSM 21679 / JCM 13881 / BCRC 17597 / SA1</strain>
    </source>
</reference>
<proteinExistence type="inferred from homology"/>
<dbReference type="AlphaFoldDB" id="K4KKD7"/>
<dbReference type="Proteomes" id="UP000000466">
    <property type="component" value="Chromosome"/>
</dbReference>
<organism evidence="9 10">
    <name type="scientific">Simiduia agarivorans (strain DSM 21679 / JCM 13881 / BCRC 17597 / SA1)</name>
    <dbReference type="NCBI Taxonomy" id="1117647"/>
    <lineage>
        <taxon>Bacteria</taxon>
        <taxon>Pseudomonadati</taxon>
        <taxon>Pseudomonadota</taxon>
        <taxon>Gammaproteobacteria</taxon>
        <taxon>Cellvibrionales</taxon>
        <taxon>Cellvibrionaceae</taxon>
        <taxon>Simiduia</taxon>
    </lineage>
</organism>
<dbReference type="GO" id="GO:0042910">
    <property type="term" value="F:xenobiotic transmembrane transporter activity"/>
    <property type="evidence" value="ECO:0007669"/>
    <property type="project" value="InterPro"/>
</dbReference>
<feature type="transmembrane region" description="Helical" evidence="8">
    <location>
        <begin position="90"/>
        <end position="110"/>
    </location>
</feature>
<keyword evidence="10" id="KW-1185">Reference proteome</keyword>
<dbReference type="EMBL" id="CP003746">
    <property type="protein sequence ID" value="AFU99624.1"/>
    <property type="molecule type" value="Genomic_DNA"/>
</dbReference>
<feature type="transmembrane region" description="Helical" evidence="8">
    <location>
        <begin position="188"/>
        <end position="209"/>
    </location>
</feature>
<dbReference type="PANTHER" id="PTHR42893">
    <property type="entry name" value="PROTEIN DETOXIFICATION 44, CHLOROPLASTIC-RELATED"/>
    <property type="match status" value="1"/>
</dbReference>
<evidence type="ECO:0000256" key="6">
    <source>
        <dbReference type="ARBA" id="ARBA00022989"/>
    </source>
</evidence>
<dbReference type="RefSeq" id="WP_015047788.1">
    <property type="nucleotide sequence ID" value="NC_018868.3"/>
</dbReference>
<evidence type="ECO:0000256" key="8">
    <source>
        <dbReference type="SAM" id="Phobius"/>
    </source>
</evidence>
<dbReference type="InterPro" id="IPR048279">
    <property type="entry name" value="MdtK-like"/>
</dbReference>
<keyword evidence="7 8" id="KW-0472">Membrane</keyword>
<evidence type="ECO:0000256" key="5">
    <source>
        <dbReference type="ARBA" id="ARBA00022692"/>
    </source>
</evidence>
<protein>
    <submittedName>
        <fullName evidence="9">MATE efflux family protein</fullName>
    </submittedName>
</protein>
<evidence type="ECO:0000256" key="3">
    <source>
        <dbReference type="ARBA" id="ARBA00022448"/>
    </source>
</evidence>
<feature type="transmembrane region" description="Helical" evidence="8">
    <location>
        <begin position="348"/>
        <end position="369"/>
    </location>
</feature>
<dbReference type="InterPro" id="IPR044644">
    <property type="entry name" value="DinF-like"/>
</dbReference>
<evidence type="ECO:0000256" key="7">
    <source>
        <dbReference type="ARBA" id="ARBA00023136"/>
    </source>
</evidence>
<dbReference type="GO" id="GO:0015297">
    <property type="term" value="F:antiporter activity"/>
    <property type="evidence" value="ECO:0007669"/>
    <property type="project" value="InterPro"/>
</dbReference>
<evidence type="ECO:0000256" key="4">
    <source>
        <dbReference type="ARBA" id="ARBA00022475"/>
    </source>
</evidence>
<gene>
    <name evidence="9" type="ordered locus">M5M_12320</name>
</gene>
<feature type="transmembrane region" description="Helical" evidence="8">
    <location>
        <begin position="305"/>
        <end position="328"/>
    </location>
</feature>
<keyword evidence="3" id="KW-0813">Transport</keyword>
<feature type="transmembrane region" description="Helical" evidence="8">
    <location>
        <begin position="160"/>
        <end position="182"/>
    </location>
</feature>
<feature type="transmembrane region" description="Helical" evidence="8">
    <location>
        <begin position="404"/>
        <end position="428"/>
    </location>
</feature>
<dbReference type="OrthoDB" id="9789527at2"/>